<comment type="caution">
    <text evidence="2">The sequence shown here is derived from an EMBL/GenBank/DDBJ whole genome shotgun (WGS) entry which is preliminary data.</text>
</comment>
<keyword evidence="1" id="KW-1133">Transmembrane helix</keyword>
<sequence>MLTLLKYHFKAKVPLLCGLLLGIVSLQILMLLGLRIWKVPFASMQVSWNLFFALVLWVVAMCILFIVSYKLYRENITNYYKCLLPVKDTSFILAPLLFWFICSSVTATYFIGSIYVYSLFYNFDDLNGMEKGIIESMMLDNYFAVMVSHVEALVVSCAYLLLLFFAYTAIKLVIKGKKFRACMMAIIFIVFVALDFFVANWVLNICPAIMLEEKTVVYEVSQEKIVETVSYGFNFAHFFIVINLCIVLIYSTAYLLKVRKDI</sequence>
<feature type="transmembrane region" description="Helical" evidence="1">
    <location>
        <begin position="182"/>
        <end position="203"/>
    </location>
</feature>
<proteinExistence type="predicted"/>
<keyword evidence="3" id="KW-1185">Reference proteome</keyword>
<gene>
    <name evidence="2" type="ORF">GCM10007140_28040</name>
</gene>
<evidence type="ECO:0000313" key="3">
    <source>
        <dbReference type="Proteomes" id="UP000605259"/>
    </source>
</evidence>
<feature type="transmembrane region" description="Helical" evidence="1">
    <location>
        <begin position="46"/>
        <end position="69"/>
    </location>
</feature>
<feature type="transmembrane region" description="Helical" evidence="1">
    <location>
        <begin position="12"/>
        <end position="34"/>
    </location>
</feature>
<name>A0A917AUD7_9BACI</name>
<dbReference type="Proteomes" id="UP000605259">
    <property type="component" value="Unassembled WGS sequence"/>
</dbReference>
<protein>
    <submittedName>
        <fullName evidence="2">Uncharacterized protein</fullName>
    </submittedName>
</protein>
<evidence type="ECO:0000313" key="2">
    <source>
        <dbReference type="EMBL" id="GGE76747.1"/>
    </source>
</evidence>
<feature type="transmembrane region" description="Helical" evidence="1">
    <location>
        <begin position="143"/>
        <end position="170"/>
    </location>
</feature>
<reference evidence="2" key="2">
    <citation type="submission" date="2020-09" db="EMBL/GenBank/DDBJ databases">
        <authorList>
            <person name="Sun Q."/>
            <person name="Zhou Y."/>
        </authorList>
    </citation>
    <scope>NUCLEOTIDE SEQUENCE</scope>
    <source>
        <strain evidence="2">CGMCC 1.12698</strain>
    </source>
</reference>
<dbReference type="RefSeq" id="WP_188389103.1">
    <property type="nucleotide sequence ID" value="NZ_BMFK01000002.1"/>
</dbReference>
<organism evidence="2 3">
    <name type="scientific">Priestia taiwanensis</name>
    <dbReference type="NCBI Taxonomy" id="1347902"/>
    <lineage>
        <taxon>Bacteria</taxon>
        <taxon>Bacillati</taxon>
        <taxon>Bacillota</taxon>
        <taxon>Bacilli</taxon>
        <taxon>Bacillales</taxon>
        <taxon>Bacillaceae</taxon>
        <taxon>Priestia</taxon>
    </lineage>
</organism>
<keyword evidence="1" id="KW-0812">Transmembrane</keyword>
<dbReference type="AlphaFoldDB" id="A0A917AUD7"/>
<feature type="transmembrane region" description="Helical" evidence="1">
    <location>
        <begin position="235"/>
        <end position="256"/>
    </location>
</feature>
<accession>A0A917AUD7</accession>
<dbReference type="EMBL" id="BMFK01000002">
    <property type="protein sequence ID" value="GGE76747.1"/>
    <property type="molecule type" value="Genomic_DNA"/>
</dbReference>
<reference evidence="2" key="1">
    <citation type="journal article" date="2014" name="Int. J. Syst. Evol. Microbiol.">
        <title>Complete genome sequence of Corynebacterium casei LMG S-19264T (=DSM 44701T), isolated from a smear-ripened cheese.</title>
        <authorList>
            <consortium name="US DOE Joint Genome Institute (JGI-PGF)"/>
            <person name="Walter F."/>
            <person name="Albersmeier A."/>
            <person name="Kalinowski J."/>
            <person name="Ruckert C."/>
        </authorList>
    </citation>
    <scope>NUCLEOTIDE SEQUENCE</scope>
    <source>
        <strain evidence="2">CGMCC 1.12698</strain>
    </source>
</reference>
<feature type="transmembrane region" description="Helical" evidence="1">
    <location>
        <begin position="90"/>
        <end position="123"/>
    </location>
</feature>
<keyword evidence="1" id="KW-0472">Membrane</keyword>
<evidence type="ECO:0000256" key="1">
    <source>
        <dbReference type="SAM" id="Phobius"/>
    </source>
</evidence>